<accession>A0A974XEJ9</accession>
<organism evidence="4 5">
    <name type="scientific">Alkalibacter rhizosphaerae</name>
    <dbReference type="NCBI Taxonomy" id="2815577"/>
    <lineage>
        <taxon>Bacteria</taxon>
        <taxon>Bacillati</taxon>
        <taxon>Bacillota</taxon>
        <taxon>Clostridia</taxon>
        <taxon>Eubacteriales</taxon>
        <taxon>Eubacteriaceae</taxon>
        <taxon>Alkalibacter</taxon>
    </lineage>
</organism>
<dbReference type="CDD" id="cd01949">
    <property type="entry name" value="GGDEF"/>
    <property type="match status" value="1"/>
</dbReference>
<sequence length="368" mass="42394">MVENYIVTFIIDIAALLFLVNLVQGNNILNRLRKKPFIIGIVITVLVIIAEAGTLRYGQESAGFRPLHVFFNVLGFGLTPWIPIFLVAIFDLKLVKAHLLLLLPTLVNMAVTLLSPFYGLIFLVDQSNRYFRGSVFFIFVIVYLFNILLLVIGTLRSGQKYLFTIRGKILALAIFAVAGTCIQLIFPMIYSSWHCVTLTLFLYYILLAEFDGRFDTLTELLNRGAFDKDSSRLKSSDAYTVVVFDINLFKEINDTYGHDYGDLVLKTIGSMICDTFNDNGYCYRIGGDEFCVIAKETREEDLERRLKQLTEKLQCERLNDKHLPTVSYGYSYHKRNQVLDFQKNMKEADKQMYHYKQLQKNDHSLLIR</sequence>
<keyword evidence="2" id="KW-1133">Transmembrane helix</keyword>
<evidence type="ECO:0000313" key="4">
    <source>
        <dbReference type="EMBL" id="QSX08412.1"/>
    </source>
</evidence>
<keyword evidence="2" id="KW-0472">Membrane</keyword>
<feature type="transmembrane region" description="Helical" evidence="2">
    <location>
        <begin position="135"/>
        <end position="155"/>
    </location>
</feature>
<feature type="domain" description="GGDEF" evidence="3">
    <location>
        <begin position="237"/>
        <end position="368"/>
    </location>
</feature>
<dbReference type="PROSITE" id="PS50887">
    <property type="entry name" value="GGDEF"/>
    <property type="match status" value="1"/>
</dbReference>
<reference evidence="4" key="1">
    <citation type="submission" date="2021-03" db="EMBL/GenBank/DDBJ databases">
        <title>Alkalibacter marinus sp. nov., isolated from tidal flat sediment.</title>
        <authorList>
            <person name="Namirimu T."/>
            <person name="Yang J.-A."/>
            <person name="Yang S.-H."/>
            <person name="Kim Y.-J."/>
            <person name="Kwon K.K."/>
        </authorList>
    </citation>
    <scope>NUCLEOTIDE SEQUENCE</scope>
    <source>
        <strain evidence="4">ES005</strain>
    </source>
</reference>
<dbReference type="PANTHER" id="PTHR45138:SF9">
    <property type="entry name" value="DIGUANYLATE CYCLASE DGCM-RELATED"/>
    <property type="match status" value="1"/>
</dbReference>
<dbReference type="InterPro" id="IPR029787">
    <property type="entry name" value="Nucleotide_cyclase"/>
</dbReference>
<dbReference type="InterPro" id="IPR050469">
    <property type="entry name" value="Diguanylate_Cyclase"/>
</dbReference>
<dbReference type="SUPFAM" id="SSF55073">
    <property type="entry name" value="Nucleotide cyclase"/>
    <property type="match status" value="1"/>
</dbReference>
<dbReference type="Gene3D" id="3.30.70.270">
    <property type="match status" value="1"/>
</dbReference>
<evidence type="ECO:0000256" key="2">
    <source>
        <dbReference type="SAM" id="Phobius"/>
    </source>
</evidence>
<dbReference type="InterPro" id="IPR043128">
    <property type="entry name" value="Rev_trsase/Diguanyl_cyclase"/>
</dbReference>
<evidence type="ECO:0000256" key="1">
    <source>
        <dbReference type="SAM" id="Coils"/>
    </source>
</evidence>
<dbReference type="Proteomes" id="UP000663499">
    <property type="component" value="Chromosome"/>
</dbReference>
<keyword evidence="1" id="KW-0175">Coiled coil</keyword>
<dbReference type="GO" id="GO:0052621">
    <property type="term" value="F:diguanylate cyclase activity"/>
    <property type="evidence" value="ECO:0007669"/>
    <property type="project" value="TreeGrafter"/>
</dbReference>
<protein>
    <submittedName>
        <fullName evidence="4">GGDEF domain-containing protein</fullName>
    </submittedName>
</protein>
<dbReference type="Pfam" id="PF00990">
    <property type="entry name" value="GGDEF"/>
    <property type="match status" value="1"/>
</dbReference>
<dbReference type="SMART" id="SM00267">
    <property type="entry name" value="GGDEF"/>
    <property type="match status" value="1"/>
</dbReference>
<dbReference type="PANTHER" id="PTHR45138">
    <property type="entry name" value="REGULATORY COMPONENTS OF SENSORY TRANSDUCTION SYSTEM"/>
    <property type="match status" value="1"/>
</dbReference>
<dbReference type="NCBIfam" id="TIGR00254">
    <property type="entry name" value="GGDEF"/>
    <property type="match status" value="1"/>
</dbReference>
<feature type="transmembrane region" description="Helical" evidence="2">
    <location>
        <begin position="99"/>
        <end position="123"/>
    </location>
</feature>
<keyword evidence="2" id="KW-0812">Transmembrane</keyword>
<proteinExistence type="predicted"/>
<feature type="transmembrane region" description="Helical" evidence="2">
    <location>
        <begin position="167"/>
        <end position="185"/>
    </location>
</feature>
<dbReference type="AlphaFoldDB" id="A0A974XEJ9"/>
<name>A0A974XEJ9_9FIRM</name>
<gene>
    <name evidence="4" type="ORF">J0B03_11570</name>
</gene>
<feature type="transmembrane region" description="Helical" evidence="2">
    <location>
        <begin position="37"/>
        <end position="57"/>
    </location>
</feature>
<dbReference type="RefSeq" id="WP_207299753.1">
    <property type="nucleotide sequence ID" value="NZ_CP071444.1"/>
</dbReference>
<feature type="transmembrane region" description="Helical" evidence="2">
    <location>
        <begin position="69"/>
        <end position="92"/>
    </location>
</feature>
<dbReference type="InterPro" id="IPR000160">
    <property type="entry name" value="GGDEF_dom"/>
</dbReference>
<evidence type="ECO:0000313" key="5">
    <source>
        <dbReference type="Proteomes" id="UP000663499"/>
    </source>
</evidence>
<dbReference type="EMBL" id="CP071444">
    <property type="protein sequence ID" value="QSX08412.1"/>
    <property type="molecule type" value="Genomic_DNA"/>
</dbReference>
<dbReference type="KEGG" id="alka:J0B03_11570"/>
<feature type="transmembrane region" description="Helical" evidence="2">
    <location>
        <begin position="6"/>
        <end position="25"/>
    </location>
</feature>
<keyword evidence="5" id="KW-1185">Reference proteome</keyword>
<feature type="coiled-coil region" evidence="1">
    <location>
        <begin position="292"/>
        <end position="319"/>
    </location>
</feature>
<evidence type="ECO:0000259" key="3">
    <source>
        <dbReference type="PROSITE" id="PS50887"/>
    </source>
</evidence>